<dbReference type="AlphaFoldDB" id="A0A1R3HEY4"/>
<accession>A0A1R3HEY4</accession>
<dbReference type="Proteomes" id="UP000188268">
    <property type="component" value="Unassembled WGS sequence"/>
</dbReference>
<name>A0A1R3HEY4_COCAP</name>
<dbReference type="Gramene" id="OMO68818">
    <property type="protein sequence ID" value="OMO68818"/>
    <property type="gene ID" value="CCACVL1_19805"/>
</dbReference>
<comment type="caution">
    <text evidence="1">The sequence shown here is derived from an EMBL/GenBank/DDBJ whole genome shotgun (WGS) entry which is preliminary data.</text>
</comment>
<evidence type="ECO:0000313" key="2">
    <source>
        <dbReference type="Proteomes" id="UP000188268"/>
    </source>
</evidence>
<keyword evidence="2" id="KW-1185">Reference proteome</keyword>
<sequence>MATGIVPCIAKPYKAMQASVPKEVMETKDMQAAMP</sequence>
<gene>
    <name evidence="1" type="ORF">CCACVL1_19805</name>
</gene>
<reference evidence="1 2" key="1">
    <citation type="submission" date="2013-09" db="EMBL/GenBank/DDBJ databases">
        <title>Corchorus capsularis genome sequencing.</title>
        <authorList>
            <person name="Alam M."/>
            <person name="Haque M.S."/>
            <person name="Islam M.S."/>
            <person name="Emdad E.M."/>
            <person name="Islam M.M."/>
            <person name="Ahmed B."/>
            <person name="Halim A."/>
            <person name="Hossen Q.M.M."/>
            <person name="Hossain M.Z."/>
            <person name="Ahmed R."/>
            <person name="Khan M.M."/>
            <person name="Islam R."/>
            <person name="Rashid M.M."/>
            <person name="Khan S.A."/>
            <person name="Rahman M.S."/>
            <person name="Alam M."/>
        </authorList>
    </citation>
    <scope>NUCLEOTIDE SEQUENCE [LARGE SCALE GENOMIC DNA]</scope>
    <source>
        <strain evidence="2">cv. CVL-1</strain>
        <tissue evidence="1">Whole seedling</tissue>
    </source>
</reference>
<dbReference type="EMBL" id="AWWV01012148">
    <property type="protein sequence ID" value="OMO68818.1"/>
    <property type="molecule type" value="Genomic_DNA"/>
</dbReference>
<evidence type="ECO:0000313" key="1">
    <source>
        <dbReference type="EMBL" id="OMO68818.1"/>
    </source>
</evidence>
<proteinExistence type="predicted"/>
<organism evidence="1 2">
    <name type="scientific">Corchorus capsularis</name>
    <name type="common">Jute</name>
    <dbReference type="NCBI Taxonomy" id="210143"/>
    <lineage>
        <taxon>Eukaryota</taxon>
        <taxon>Viridiplantae</taxon>
        <taxon>Streptophyta</taxon>
        <taxon>Embryophyta</taxon>
        <taxon>Tracheophyta</taxon>
        <taxon>Spermatophyta</taxon>
        <taxon>Magnoliopsida</taxon>
        <taxon>eudicotyledons</taxon>
        <taxon>Gunneridae</taxon>
        <taxon>Pentapetalae</taxon>
        <taxon>rosids</taxon>
        <taxon>malvids</taxon>
        <taxon>Malvales</taxon>
        <taxon>Malvaceae</taxon>
        <taxon>Grewioideae</taxon>
        <taxon>Apeibeae</taxon>
        <taxon>Corchorus</taxon>
    </lineage>
</organism>
<protein>
    <submittedName>
        <fullName evidence="1">Uncharacterized protein</fullName>
    </submittedName>
</protein>